<dbReference type="STRING" id="7395.A0A1A9VVF8"/>
<dbReference type="PROSITE" id="PS00135">
    <property type="entry name" value="TRYPSIN_SER"/>
    <property type="match status" value="1"/>
</dbReference>
<accession>A0A1A9VVF8</accession>
<dbReference type="Proteomes" id="UP000078200">
    <property type="component" value="Unassembled WGS sequence"/>
</dbReference>
<feature type="chain" id="PRO_5008399697" description="Peptidase S1 domain-containing protein" evidence="10">
    <location>
        <begin position="18"/>
        <end position="257"/>
    </location>
</feature>
<name>A0A1A9VVF8_GLOAU</name>
<protein>
    <recommendedName>
        <fullName evidence="11">Peptidase S1 domain-containing protein</fullName>
    </recommendedName>
</protein>
<dbReference type="InterPro" id="IPR018114">
    <property type="entry name" value="TRYPSIN_HIS"/>
</dbReference>
<feature type="domain" description="Peptidase S1" evidence="11">
    <location>
        <begin position="23"/>
        <end position="257"/>
    </location>
</feature>
<evidence type="ECO:0000259" key="11">
    <source>
        <dbReference type="PROSITE" id="PS50240"/>
    </source>
</evidence>
<dbReference type="PROSITE" id="PS00134">
    <property type="entry name" value="TRYPSIN_HIS"/>
    <property type="match status" value="1"/>
</dbReference>
<evidence type="ECO:0000256" key="4">
    <source>
        <dbReference type="ARBA" id="ARBA00022670"/>
    </source>
</evidence>
<evidence type="ECO:0000256" key="2">
    <source>
        <dbReference type="ARBA" id="ARBA00007664"/>
    </source>
</evidence>
<dbReference type="PRINTS" id="PR00722">
    <property type="entry name" value="CHYMOTRYPSIN"/>
</dbReference>
<keyword evidence="8" id="KW-1015">Disulfide bond</keyword>
<keyword evidence="7" id="KW-0865">Zymogen</keyword>
<dbReference type="Pfam" id="PF00089">
    <property type="entry name" value="Trypsin"/>
    <property type="match status" value="1"/>
</dbReference>
<dbReference type="SMART" id="SM00020">
    <property type="entry name" value="Tryp_SPc"/>
    <property type="match status" value="1"/>
</dbReference>
<evidence type="ECO:0000313" key="12">
    <source>
        <dbReference type="EnsemblMetazoa" id="GAUT048962-PA"/>
    </source>
</evidence>
<evidence type="ECO:0000256" key="10">
    <source>
        <dbReference type="SAM" id="SignalP"/>
    </source>
</evidence>
<dbReference type="InterPro" id="IPR033116">
    <property type="entry name" value="TRYPSIN_SER"/>
</dbReference>
<dbReference type="GO" id="GO:0005576">
    <property type="term" value="C:extracellular region"/>
    <property type="evidence" value="ECO:0007669"/>
    <property type="project" value="UniProtKB-SubCell"/>
</dbReference>
<keyword evidence="6 9" id="KW-0720">Serine protease</keyword>
<dbReference type="InterPro" id="IPR009003">
    <property type="entry name" value="Peptidase_S1_PA"/>
</dbReference>
<dbReference type="InterPro" id="IPR001314">
    <property type="entry name" value="Peptidase_S1A"/>
</dbReference>
<dbReference type="GO" id="GO:0004252">
    <property type="term" value="F:serine-type endopeptidase activity"/>
    <property type="evidence" value="ECO:0007669"/>
    <property type="project" value="InterPro"/>
</dbReference>
<dbReference type="CDD" id="cd00190">
    <property type="entry name" value="Tryp_SPc"/>
    <property type="match status" value="1"/>
</dbReference>
<dbReference type="PROSITE" id="PS50240">
    <property type="entry name" value="TRYPSIN_DOM"/>
    <property type="match status" value="1"/>
</dbReference>
<dbReference type="AlphaFoldDB" id="A0A1A9VVF8"/>
<dbReference type="SUPFAM" id="SSF50494">
    <property type="entry name" value="Trypsin-like serine proteases"/>
    <property type="match status" value="1"/>
</dbReference>
<dbReference type="InterPro" id="IPR043504">
    <property type="entry name" value="Peptidase_S1_PA_chymotrypsin"/>
</dbReference>
<keyword evidence="5 9" id="KW-0378">Hydrolase</keyword>
<dbReference type="InterPro" id="IPR001254">
    <property type="entry name" value="Trypsin_dom"/>
</dbReference>
<evidence type="ECO:0000256" key="6">
    <source>
        <dbReference type="ARBA" id="ARBA00022825"/>
    </source>
</evidence>
<evidence type="ECO:0000256" key="7">
    <source>
        <dbReference type="ARBA" id="ARBA00023145"/>
    </source>
</evidence>
<keyword evidence="10" id="KW-0732">Signal</keyword>
<organism evidence="12 13">
    <name type="scientific">Glossina austeni</name>
    <name type="common">Savannah tsetse fly</name>
    <dbReference type="NCBI Taxonomy" id="7395"/>
    <lineage>
        <taxon>Eukaryota</taxon>
        <taxon>Metazoa</taxon>
        <taxon>Ecdysozoa</taxon>
        <taxon>Arthropoda</taxon>
        <taxon>Hexapoda</taxon>
        <taxon>Insecta</taxon>
        <taxon>Pterygota</taxon>
        <taxon>Neoptera</taxon>
        <taxon>Endopterygota</taxon>
        <taxon>Diptera</taxon>
        <taxon>Brachycera</taxon>
        <taxon>Muscomorpha</taxon>
        <taxon>Hippoboscoidea</taxon>
        <taxon>Glossinidae</taxon>
        <taxon>Glossina</taxon>
    </lineage>
</organism>
<keyword evidence="13" id="KW-1185">Reference proteome</keyword>
<comment type="subcellular location">
    <subcellularLocation>
        <location evidence="1">Secreted</location>
    </subcellularLocation>
</comment>
<dbReference type="PANTHER" id="PTHR24276:SF98">
    <property type="entry name" value="FI18310P1-RELATED"/>
    <property type="match status" value="1"/>
</dbReference>
<dbReference type="VEuPathDB" id="VectorBase:GAUT048962"/>
<evidence type="ECO:0000256" key="5">
    <source>
        <dbReference type="ARBA" id="ARBA00022801"/>
    </source>
</evidence>
<dbReference type="Gene3D" id="2.40.10.10">
    <property type="entry name" value="Trypsin-like serine proteases"/>
    <property type="match status" value="1"/>
</dbReference>
<dbReference type="EnsemblMetazoa" id="GAUT048962-RA">
    <property type="protein sequence ID" value="GAUT048962-PA"/>
    <property type="gene ID" value="GAUT048962"/>
</dbReference>
<proteinExistence type="inferred from homology"/>
<sequence>MRSNTILLFFLIKVISGFSVERVVNGTDSSITRYPFAVSMRGATGSHKCGASIIAPRYILTAAHCVSDNNPDEISIQYSTTDITTGVEQINVVPVKRIILHEKYNVQPEFANDIALLELKGQLVFNYKTLAPVSLPDPYYEIPQIPEGVQGVLVGWGKNETNGFAQKHLQEVDLKIYSDDECYSRHNNVTTVHQLCGGVDEGGKGQCSGDSGGPLIYNGTVQLGIVSWSIKPCAVYPYPGVYTKVSHYVDWIYKQIY</sequence>
<evidence type="ECO:0000256" key="1">
    <source>
        <dbReference type="ARBA" id="ARBA00004613"/>
    </source>
</evidence>
<evidence type="ECO:0000256" key="8">
    <source>
        <dbReference type="ARBA" id="ARBA00023157"/>
    </source>
</evidence>
<reference evidence="12" key="1">
    <citation type="submission" date="2020-05" db="UniProtKB">
        <authorList>
            <consortium name="EnsemblMetazoa"/>
        </authorList>
    </citation>
    <scope>IDENTIFICATION</scope>
    <source>
        <strain evidence="12">TTRI</strain>
    </source>
</reference>
<dbReference type="GO" id="GO:0016485">
    <property type="term" value="P:protein processing"/>
    <property type="evidence" value="ECO:0007669"/>
    <property type="project" value="UniProtKB-ARBA"/>
</dbReference>
<dbReference type="PANTHER" id="PTHR24276">
    <property type="entry name" value="POLYSERASE-RELATED"/>
    <property type="match status" value="1"/>
</dbReference>
<evidence type="ECO:0000313" key="13">
    <source>
        <dbReference type="Proteomes" id="UP000078200"/>
    </source>
</evidence>
<dbReference type="FunFam" id="2.40.10.10:FF:000047">
    <property type="entry name" value="Trypsin eta"/>
    <property type="match status" value="1"/>
</dbReference>
<evidence type="ECO:0000256" key="3">
    <source>
        <dbReference type="ARBA" id="ARBA00022525"/>
    </source>
</evidence>
<keyword evidence="4 9" id="KW-0645">Protease</keyword>
<evidence type="ECO:0000256" key="9">
    <source>
        <dbReference type="RuleBase" id="RU363034"/>
    </source>
</evidence>
<feature type="signal peptide" evidence="10">
    <location>
        <begin position="1"/>
        <end position="17"/>
    </location>
</feature>
<dbReference type="InterPro" id="IPR050430">
    <property type="entry name" value="Peptidase_S1"/>
</dbReference>
<keyword evidence="3" id="KW-0964">Secreted</keyword>
<comment type="similarity">
    <text evidence="2">Belongs to the peptidase S1 family.</text>
</comment>